<evidence type="ECO:0000259" key="2">
    <source>
        <dbReference type="Pfam" id="PF03428"/>
    </source>
</evidence>
<dbReference type="EMBL" id="PUIV01000040">
    <property type="protein sequence ID" value="PWB92677.1"/>
    <property type="molecule type" value="Genomic_DNA"/>
</dbReference>
<name>A0A2U1SM33_METSR</name>
<gene>
    <name evidence="4" type="ORF">C5689_16945</name>
</gene>
<feature type="domain" description="Plasmid replication protein C N-terminal" evidence="2">
    <location>
        <begin position="12"/>
        <end position="203"/>
    </location>
</feature>
<dbReference type="NCBIfam" id="NF010396">
    <property type="entry name" value="PRK13824.1"/>
    <property type="match status" value="1"/>
</dbReference>
<evidence type="ECO:0000313" key="5">
    <source>
        <dbReference type="Proteomes" id="UP000245137"/>
    </source>
</evidence>
<dbReference type="Proteomes" id="UP000245137">
    <property type="component" value="Unassembled WGS sequence"/>
</dbReference>
<dbReference type="InterPro" id="IPR021760">
    <property type="entry name" value="RepC_C"/>
</dbReference>
<dbReference type="InterPro" id="IPR047611">
    <property type="entry name" value="RepABC_RepC"/>
</dbReference>
<feature type="region of interest" description="Disordered" evidence="1">
    <location>
        <begin position="285"/>
        <end position="317"/>
    </location>
</feature>
<dbReference type="SUPFAM" id="SSF46785">
    <property type="entry name" value="Winged helix' DNA-binding domain"/>
    <property type="match status" value="1"/>
</dbReference>
<dbReference type="CDD" id="cd00090">
    <property type="entry name" value="HTH_ARSR"/>
    <property type="match status" value="1"/>
</dbReference>
<evidence type="ECO:0000256" key="1">
    <source>
        <dbReference type="SAM" id="MobiDB-lite"/>
    </source>
</evidence>
<protein>
    <submittedName>
        <fullName evidence="4">Replication initiation protein RepC</fullName>
    </submittedName>
</protein>
<dbReference type="Pfam" id="PF03428">
    <property type="entry name" value="RP-C"/>
    <property type="match status" value="1"/>
</dbReference>
<dbReference type="InterPro" id="IPR011991">
    <property type="entry name" value="ArsR-like_HTH"/>
</dbReference>
<feature type="compositionally biased region" description="Basic and acidic residues" evidence="1">
    <location>
        <begin position="305"/>
        <end position="317"/>
    </location>
</feature>
<reference evidence="4 5" key="1">
    <citation type="journal article" date="2018" name="Appl. Microbiol. Biotechnol.">
        <title>Co-cultivation of the strictly anaerobic methanogen Methanosarcina barkeri with aerobic methanotrophs in an oxygen-limited membrane bioreactor.</title>
        <authorList>
            <person name="In 't Zandt M.H."/>
            <person name="van den Bosch T.J.M."/>
            <person name="Rijkers R."/>
            <person name="van Kessel M.A.H.J."/>
            <person name="Jetten M.S.M."/>
            <person name="Welte C.U."/>
        </authorList>
    </citation>
    <scope>NUCLEOTIDE SEQUENCE [LARGE SCALE GENOMIC DNA]</scope>
    <source>
        <strain evidence="4 5">DSM 17706</strain>
    </source>
</reference>
<comment type="caution">
    <text evidence="4">The sequence shown here is derived from an EMBL/GenBank/DDBJ whole genome shotgun (WGS) entry which is preliminary data.</text>
</comment>
<accession>A0A2U1SM33</accession>
<evidence type="ECO:0000259" key="3">
    <source>
        <dbReference type="Pfam" id="PF11800"/>
    </source>
</evidence>
<dbReference type="InterPro" id="IPR005090">
    <property type="entry name" value="RepC_N"/>
</dbReference>
<organism evidence="4 5">
    <name type="scientific">Methylosinus sporium</name>
    <dbReference type="NCBI Taxonomy" id="428"/>
    <lineage>
        <taxon>Bacteria</taxon>
        <taxon>Pseudomonadati</taxon>
        <taxon>Pseudomonadota</taxon>
        <taxon>Alphaproteobacteria</taxon>
        <taxon>Hyphomicrobiales</taxon>
        <taxon>Methylocystaceae</taxon>
        <taxon>Methylosinus</taxon>
    </lineage>
</organism>
<dbReference type="RefSeq" id="WP_108918425.1">
    <property type="nucleotide sequence ID" value="NZ_PUIV01000040.1"/>
</dbReference>
<dbReference type="GO" id="GO:0006355">
    <property type="term" value="P:regulation of DNA-templated transcription"/>
    <property type="evidence" value="ECO:0007669"/>
    <property type="project" value="UniProtKB-ARBA"/>
</dbReference>
<feature type="domain" description="Plasmid replication protein C C-terminal" evidence="3">
    <location>
        <begin position="330"/>
        <end position="430"/>
    </location>
</feature>
<sequence>MQTRPTTPFGRRPLSLAMVASQTATENFVAKPGASETVVHKWRLFRALTEAKEPLGVTERALSVLHALLSFHQETALSLPGNDAQCEPVAGAAGGIVVFPSNKELSIRAHGMAPATLRRHLACLVDAGLIIRRDSPNGKRFARKGQGGAIEDAFGFDLAPLVARAEEIENLAEEVRAENRAIALLREKITLARRDIAKMIETGLEEGVSGDWECARQQYATLSGRHGRGLSRADLEALARELAALAAEIHKTLETHIKAQNMSGNESQSERHIQNQTANYSDIDPCLQESRADPPQPNLEQGRGPIERKPKVSSDRSRVFDPKLPLRAYPLGMVLEACPDIVDYGPSGEISSWRDLAAAAAIVRSALGVSPDAWSQALDVLGEHDAAIVIAAILQRGEEIKSAGGYLRALTEKARAGEFSLGPVLMALLRG</sequence>
<dbReference type="NCBIfam" id="NF040974">
    <property type="entry name" value="RepABC_RepC"/>
    <property type="match status" value="1"/>
</dbReference>
<dbReference type="AlphaFoldDB" id="A0A2U1SM33"/>
<feature type="non-terminal residue" evidence="4">
    <location>
        <position position="431"/>
    </location>
</feature>
<dbReference type="InterPro" id="IPR036390">
    <property type="entry name" value="WH_DNA-bd_sf"/>
</dbReference>
<keyword evidence="5" id="KW-1185">Reference proteome</keyword>
<evidence type="ECO:0000313" key="4">
    <source>
        <dbReference type="EMBL" id="PWB92677.1"/>
    </source>
</evidence>
<proteinExistence type="predicted"/>
<dbReference type="Pfam" id="PF11800">
    <property type="entry name" value="RP-C_C"/>
    <property type="match status" value="1"/>
</dbReference>
<dbReference type="OrthoDB" id="7488837at2"/>